<feature type="compositionally biased region" description="Low complexity" evidence="9">
    <location>
        <begin position="135"/>
        <end position="155"/>
    </location>
</feature>
<evidence type="ECO:0000256" key="3">
    <source>
        <dbReference type="ARBA" id="ARBA00011489"/>
    </source>
</evidence>
<evidence type="ECO:0000256" key="4">
    <source>
        <dbReference type="ARBA" id="ARBA00022475"/>
    </source>
</evidence>
<evidence type="ECO:0000256" key="9">
    <source>
        <dbReference type="SAM" id="MobiDB-lite"/>
    </source>
</evidence>
<dbReference type="AlphaFoldDB" id="A0A921RG50"/>
<comment type="similarity">
    <text evidence="2 8">Belongs to the Casparian strip membrane proteins (CASP) family.</text>
</comment>
<dbReference type="OMA" id="HHLQYRY"/>
<dbReference type="PRINTS" id="PR01217">
    <property type="entry name" value="PRICHEXTENSN"/>
</dbReference>
<dbReference type="PANTHER" id="PTHR33573:SF35">
    <property type="entry name" value="CASP-LIKE PROTEIN 4U1"/>
    <property type="match status" value="1"/>
</dbReference>
<feature type="compositionally biased region" description="Low complexity" evidence="9">
    <location>
        <begin position="116"/>
        <end position="126"/>
    </location>
</feature>
<evidence type="ECO:0000256" key="6">
    <source>
        <dbReference type="ARBA" id="ARBA00022989"/>
    </source>
</evidence>
<comment type="subcellular location">
    <subcellularLocation>
        <location evidence="1 8">Cell membrane</location>
        <topology evidence="1 8">Multi-pass membrane protein</topology>
    </subcellularLocation>
</comment>
<feature type="region of interest" description="Disordered" evidence="9">
    <location>
        <begin position="1"/>
        <end position="239"/>
    </location>
</feature>
<comment type="subunit">
    <text evidence="3 8">Homodimer and heterodimers.</text>
</comment>
<dbReference type="Gramene" id="EES03337">
    <property type="protein sequence ID" value="EES03337"/>
    <property type="gene ID" value="SORBI_3003G234800"/>
</dbReference>
<reference evidence="11" key="1">
    <citation type="journal article" date="2019" name="BMC Genomics">
        <title>A new reference genome for Sorghum bicolor reveals high levels of sequence similarity between sweet and grain genotypes: implications for the genetics of sugar metabolism.</title>
        <authorList>
            <person name="Cooper E.A."/>
            <person name="Brenton Z.W."/>
            <person name="Flinn B.S."/>
            <person name="Jenkins J."/>
            <person name="Shu S."/>
            <person name="Flowers D."/>
            <person name="Luo F."/>
            <person name="Wang Y."/>
            <person name="Xia P."/>
            <person name="Barry K."/>
            <person name="Daum C."/>
            <person name="Lipzen A."/>
            <person name="Yoshinaga Y."/>
            <person name="Schmutz J."/>
            <person name="Saski C."/>
            <person name="Vermerris W."/>
            <person name="Kresovich S."/>
        </authorList>
    </citation>
    <scope>NUCLEOTIDE SEQUENCE</scope>
</reference>
<protein>
    <recommendedName>
        <fullName evidence="8">CASP-like protein</fullName>
    </recommendedName>
</protein>
<organism evidence="11 12">
    <name type="scientific">Sorghum bicolor</name>
    <name type="common">Sorghum</name>
    <name type="synonym">Sorghum vulgare</name>
    <dbReference type="NCBI Taxonomy" id="4558"/>
    <lineage>
        <taxon>Eukaryota</taxon>
        <taxon>Viridiplantae</taxon>
        <taxon>Streptophyta</taxon>
        <taxon>Embryophyta</taxon>
        <taxon>Tracheophyta</taxon>
        <taxon>Spermatophyta</taxon>
        <taxon>Magnoliopsida</taxon>
        <taxon>Liliopsida</taxon>
        <taxon>Poales</taxon>
        <taxon>Poaceae</taxon>
        <taxon>PACMAD clade</taxon>
        <taxon>Panicoideae</taxon>
        <taxon>Andropogonodae</taxon>
        <taxon>Andropogoneae</taxon>
        <taxon>Sorghinae</taxon>
        <taxon>Sorghum</taxon>
    </lineage>
</organism>
<evidence type="ECO:0000256" key="5">
    <source>
        <dbReference type="ARBA" id="ARBA00022692"/>
    </source>
</evidence>
<evidence type="ECO:0000256" key="8">
    <source>
        <dbReference type="RuleBase" id="RU361233"/>
    </source>
</evidence>
<keyword evidence="6 8" id="KW-1133">Transmembrane helix</keyword>
<comment type="caution">
    <text evidence="11">The sequence shown here is derived from an EMBL/GenBank/DDBJ whole genome shotgun (WGS) entry which is preliminary data.</text>
</comment>
<reference evidence="11" key="2">
    <citation type="submission" date="2020-10" db="EMBL/GenBank/DDBJ databases">
        <authorList>
            <person name="Cooper E.A."/>
            <person name="Brenton Z.W."/>
            <person name="Flinn B.S."/>
            <person name="Jenkins J."/>
            <person name="Shu S."/>
            <person name="Flowers D."/>
            <person name="Luo F."/>
            <person name="Wang Y."/>
            <person name="Xia P."/>
            <person name="Barry K."/>
            <person name="Daum C."/>
            <person name="Lipzen A."/>
            <person name="Yoshinaga Y."/>
            <person name="Schmutz J."/>
            <person name="Saski C."/>
            <person name="Vermerris W."/>
            <person name="Kresovich S."/>
        </authorList>
    </citation>
    <scope>NUCLEOTIDE SEQUENCE</scope>
</reference>
<evidence type="ECO:0000313" key="12">
    <source>
        <dbReference type="Proteomes" id="UP000807115"/>
    </source>
</evidence>
<feature type="compositionally biased region" description="Pro residues" evidence="9">
    <location>
        <begin position="7"/>
        <end position="69"/>
    </location>
</feature>
<dbReference type="Proteomes" id="UP000807115">
    <property type="component" value="Chromosome 3"/>
</dbReference>
<name>A0A921RG50_SORBI</name>
<feature type="transmembrane region" description="Helical" evidence="8">
    <location>
        <begin position="434"/>
        <end position="458"/>
    </location>
</feature>
<dbReference type="Pfam" id="PF04535">
    <property type="entry name" value="CASP_dom"/>
    <property type="match status" value="1"/>
</dbReference>
<gene>
    <name evidence="11" type="ORF">BDA96_03G254200</name>
</gene>
<feature type="compositionally biased region" description="Pro residues" evidence="9">
    <location>
        <begin position="193"/>
        <end position="204"/>
    </location>
</feature>
<evidence type="ECO:0000256" key="1">
    <source>
        <dbReference type="ARBA" id="ARBA00004651"/>
    </source>
</evidence>
<sequence length="461" mass="48381">MASTPRTPAPVRSPPPVPTPTHPTPPPPPLETPQPPLPVSTPPPALETPPPRRVRTPPPPLETPPPPSPSSSQPGDEYHTPAPSLADGSPREEEASFPSDGREGGGAPAPPKSPQLSPMRLAAPRLLLPPPSPRTPTGQNGQEEQEGGAKAAAAGAGTGTGTAAPARQQLRLTGLARSPSSQRSLATTNSSPSPSPSPTPPSPLTPAAAPVVNNNSNNKNNRSGQSTPKRAAETKLPLSSPAATATIAVQHFNPVEEAVTSPLHLGIGKAQRLDHHQHQHQQRQEQHAAAAAVENGGSVPPDVAAAVAVGERRELSVTLRLATAVLSLAAFSVIASARTSGWAGDYYAHHLQYRYAVAVNVIVCAYSIAQSFGEIRRLISPRFIFRSMSSYYCSLFLDQALAYLLMSASSAAASRNDLWVSRFGTDAFNRKITSALWLSFIAFLMLALNALISTANLFSML</sequence>
<dbReference type="InterPro" id="IPR006702">
    <property type="entry name" value="CASP_dom"/>
</dbReference>
<dbReference type="OrthoDB" id="672180at2759"/>
<dbReference type="KEGG" id="sbi:8058222"/>
<feature type="domain" description="Casparian strip membrane protein" evidence="10">
    <location>
        <begin position="313"/>
        <end position="444"/>
    </location>
</feature>
<accession>A0A921RG50</accession>
<dbReference type="PANTHER" id="PTHR33573">
    <property type="entry name" value="CASP-LIKE PROTEIN 4A4"/>
    <property type="match status" value="1"/>
</dbReference>
<keyword evidence="4 8" id="KW-1003">Cell membrane</keyword>
<feature type="transmembrane region" description="Helical" evidence="8">
    <location>
        <begin position="351"/>
        <end position="369"/>
    </location>
</feature>
<evidence type="ECO:0000256" key="7">
    <source>
        <dbReference type="ARBA" id="ARBA00023136"/>
    </source>
</evidence>
<dbReference type="EMBL" id="CM027682">
    <property type="protein sequence ID" value="KAG0538642.1"/>
    <property type="molecule type" value="Genomic_DNA"/>
</dbReference>
<evidence type="ECO:0000259" key="10">
    <source>
        <dbReference type="Pfam" id="PF04535"/>
    </source>
</evidence>
<feature type="compositionally biased region" description="Low complexity" evidence="9">
    <location>
        <begin position="205"/>
        <end position="221"/>
    </location>
</feature>
<feature type="transmembrane region" description="Helical" evidence="8">
    <location>
        <begin position="321"/>
        <end position="339"/>
    </location>
</feature>
<dbReference type="GO" id="GO:0005886">
    <property type="term" value="C:plasma membrane"/>
    <property type="evidence" value="ECO:0007669"/>
    <property type="project" value="UniProtKB-SubCell"/>
</dbReference>
<evidence type="ECO:0000256" key="2">
    <source>
        <dbReference type="ARBA" id="ARBA00007651"/>
    </source>
</evidence>
<keyword evidence="5 8" id="KW-0812">Transmembrane</keyword>
<comment type="caution">
    <text evidence="8">Lacks conserved residue(s) required for the propagation of feature annotation.</text>
</comment>
<evidence type="ECO:0000313" key="11">
    <source>
        <dbReference type="EMBL" id="KAG0538642.1"/>
    </source>
</evidence>
<keyword evidence="7 8" id="KW-0472">Membrane</keyword>
<proteinExistence type="inferred from homology"/>